<keyword evidence="3" id="KW-1185">Reference proteome</keyword>
<accession>A0A7X8SHG3</accession>
<name>A0A7X8SHG3_9BACT</name>
<evidence type="ECO:0000256" key="1">
    <source>
        <dbReference type="SAM" id="Phobius"/>
    </source>
</evidence>
<proteinExistence type="predicted"/>
<feature type="transmembrane region" description="Helical" evidence="1">
    <location>
        <begin position="257"/>
        <end position="283"/>
    </location>
</feature>
<dbReference type="RefSeq" id="WP_168880997.1">
    <property type="nucleotide sequence ID" value="NZ_JABAIL010000001.1"/>
</dbReference>
<sequence>MKKLYSFFKKWHKYIGIGISIILIWMSISGILLNHSNWIANYGVPTNWLPEDYVLKNWNRGGINDAIFVNENHIFLGGKFGIWESKDGGKTFHSAMNNGFTTAPYYLKTNDLLFDKKHNILYAATFEGVYKLDLSNNLWTEIKTPESTLQQFVKLIVVEDTLYAFSQSHLYTTLLASSKSLSPKHLLKDKRETMDLIQYTFALHSGWLWGFGGRVFYDILSAILIFLSISALYITFRKKRKPTDKTAKKKVNQRMGWMIKNHTVIGVYTSLFLLVIGGTGFFMRPPALVALVDGKVPVSLVPNYLLENPWYHSIRNATYNAENDEFILDTTEGIYKGKRSLEKPFVKTEWAVNIFVMGATVFESLPNHHYLIGSFYGLFDYKEGDNYSYDLLYGNKTPHYQTMKRPSDFMVMSAFTSPNGIQYISTFQQGLLTLNTPNEDSFFPMPKELLDGYKMPLWNYMFELHNGRLFSFILGKVGILFIPIVSLFFIFIIISGVYEYAYRKRKKLKSLYTKRPTSKRK</sequence>
<protein>
    <submittedName>
        <fullName evidence="2">PepSY domain-containing protein</fullName>
    </submittedName>
</protein>
<dbReference type="Gene3D" id="2.130.10.10">
    <property type="entry name" value="YVTN repeat-like/Quinoprotein amine dehydrogenase"/>
    <property type="match status" value="1"/>
</dbReference>
<feature type="transmembrane region" description="Helical" evidence="1">
    <location>
        <begin position="12"/>
        <end position="33"/>
    </location>
</feature>
<dbReference type="EMBL" id="JABAIL010000001">
    <property type="protein sequence ID" value="NLR90291.1"/>
    <property type="molecule type" value="Genomic_DNA"/>
</dbReference>
<reference evidence="2 3" key="1">
    <citation type="submission" date="2020-04" db="EMBL/GenBank/DDBJ databases">
        <title>Flammeovirga sp. SR4, a novel species isolated from seawater.</title>
        <authorList>
            <person name="Wang X."/>
        </authorList>
    </citation>
    <scope>NUCLEOTIDE SEQUENCE [LARGE SCALE GENOMIC DNA]</scope>
    <source>
        <strain evidence="2 3">SR4</strain>
    </source>
</reference>
<dbReference type="InterPro" id="IPR015943">
    <property type="entry name" value="WD40/YVTN_repeat-like_dom_sf"/>
</dbReference>
<keyword evidence="1" id="KW-0812">Transmembrane</keyword>
<gene>
    <name evidence="2" type="ORF">HGP29_03695</name>
</gene>
<organism evidence="2 3">
    <name type="scientific">Flammeovirga agarivorans</name>
    <dbReference type="NCBI Taxonomy" id="2726742"/>
    <lineage>
        <taxon>Bacteria</taxon>
        <taxon>Pseudomonadati</taxon>
        <taxon>Bacteroidota</taxon>
        <taxon>Cytophagia</taxon>
        <taxon>Cytophagales</taxon>
        <taxon>Flammeovirgaceae</taxon>
        <taxon>Flammeovirga</taxon>
    </lineage>
</organism>
<keyword evidence="1" id="KW-0472">Membrane</keyword>
<comment type="caution">
    <text evidence="2">The sequence shown here is derived from an EMBL/GenBank/DDBJ whole genome shotgun (WGS) entry which is preliminary data.</text>
</comment>
<dbReference type="InterPro" id="IPR005625">
    <property type="entry name" value="PepSY-ass_TM"/>
</dbReference>
<dbReference type="Proteomes" id="UP000585050">
    <property type="component" value="Unassembled WGS sequence"/>
</dbReference>
<evidence type="ECO:0000313" key="3">
    <source>
        <dbReference type="Proteomes" id="UP000585050"/>
    </source>
</evidence>
<evidence type="ECO:0000313" key="2">
    <source>
        <dbReference type="EMBL" id="NLR90291.1"/>
    </source>
</evidence>
<keyword evidence="1" id="KW-1133">Transmembrane helix</keyword>
<dbReference type="Pfam" id="PF03929">
    <property type="entry name" value="PepSY_TM"/>
    <property type="match status" value="1"/>
</dbReference>
<dbReference type="SUPFAM" id="SSF110296">
    <property type="entry name" value="Oligoxyloglucan reducing end-specific cellobiohydrolase"/>
    <property type="match status" value="1"/>
</dbReference>
<dbReference type="PANTHER" id="PTHR34219">
    <property type="entry name" value="IRON-REGULATED INNER MEMBRANE PROTEIN-RELATED"/>
    <property type="match status" value="1"/>
</dbReference>
<feature type="transmembrane region" description="Helical" evidence="1">
    <location>
        <begin position="469"/>
        <end position="498"/>
    </location>
</feature>
<feature type="transmembrane region" description="Helical" evidence="1">
    <location>
        <begin position="215"/>
        <end position="236"/>
    </location>
</feature>
<dbReference type="AlphaFoldDB" id="A0A7X8SHG3"/>